<evidence type="ECO:0000313" key="2">
    <source>
        <dbReference type="Proteomes" id="UP001066276"/>
    </source>
</evidence>
<dbReference type="Proteomes" id="UP001066276">
    <property type="component" value="Chromosome 2_1"/>
</dbReference>
<gene>
    <name evidence="1" type="ORF">NDU88_005851</name>
</gene>
<protein>
    <submittedName>
        <fullName evidence="1">Uncharacterized protein</fullName>
    </submittedName>
</protein>
<organism evidence="1 2">
    <name type="scientific">Pleurodeles waltl</name>
    <name type="common">Iberian ribbed newt</name>
    <dbReference type="NCBI Taxonomy" id="8319"/>
    <lineage>
        <taxon>Eukaryota</taxon>
        <taxon>Metazoa</taxon>
        <taxon>Chordata</taxon>
        <taxon>Craniata</taxon>
        <taxon>Vertebrata</taxon>
        <taxon>Euteleostomi</taxon>
        <taxon>Amphibia</taxon>
        <taxon>Batrachia</taxon>
        <taxon>Caudata</taxon>
        <taxon>Salamandroidea</taxon>
        <taxon>Salamandridae</taxon>
        <taxon>Pleurodelinae</taxon>
        <taxon>Pleurodeles</taxon>
    </lineage>
</organism>
<accession>A0AAV7VL45</accession>
<keyword evidence="2" id="KW-1185">Reference proteome</keyword>
<dbReference type="EMBL" id="JANPWB010000003">
    <property type="protein sequence ID" value="KAJ1202048.1"/>
    <property type="molecule type" value="Genomic_DNA"/>
</dbReference>
<dbReference type="AlphaFoldDB" id="A0AAV7VL45"/>
<evidence type="ECO:0000313" key="1">
    <source>
        <dbReference type="EMBL" id="KAJ1202048.1"/>
    </source>
</evidence>
<name>A0AAV7VL45_PLEWA</name>
<comment type="caution">
    <text evidence="1">The sequence shown here is derived from an EMBL/GenBank/DDBJ whole genome shotgun (WGS) entry which is preliminary data.</text>
</comment>
<reference evidence="1" key="1">
    <citation type="journal article" date="2022" name="bioRxiv">
        <title>Sequencing and chromosome-scale assembly of the giantPleurodeles waltlgenome.</title>
        <authorList>
            <person name="Brown T."/>
            <person name="Elewa A."/>
            <person name="Iarovenko S."/>
            <person name="Subramanian E."/>
            <person name="Araus A.J."/>
            <person name="Petzold A."/>
            <person name="Susuki M."/>
            <person name="Suzuki K.-i.T."/>
            <person name="Hayashi T."/>
            <person name="Toyoda A."/>
            <person name="Oliveira C."/>
            <person name="Osipova E."/>
            <person name="Leigh N.D."/>
            <person name="Simon A."/>
            <person name="Yun M.H."/>
        </authorList>
    </citation>
    <scope>NUCLEOTIDE SEQUENCE</scope>
    <source>
        <strain evidence="1">20211129_DDA</strain>
        <tissue evidence="1">Liver</tissue>
    </source>
</reference>
<sequence length="185" mass="19021">MNNSFSLVDASADLGSPVSNMGCGDGLYAGPTIPPASDSSVARRWAVGSEEILLGDVKAGFSFKDMNAVFFILIDEALLFASGLVESDLKTVLDEVATSGAVDGAVVDRVAVNGAVVDGAADAFVDDEVVVVIGAAIDEEVVVVVIVVDVIVFTEEPAIDKVFADAAFCVDGSVDSLSLVNEKVF</sequence>
<proteinExistence type="predicted"/>